<keyword evidence="4" id="KW-0460">Magnesium</keyword>
<dbReference type="InterPro" id="IPR006689">
    <property type="entry name" value="Small_GTPase_ARF/SAR"/>
</dbReference>
<dbReference type="GO" id="GO:0097730">
    <property type="term" value="C:non-motile cilium"/>
    <property type="evidence" value="ECO:0007669"/>
    <property type="project" value="TreeGrafter"/>
</dbReference>
<proteinExistence type="predicted"/>
<feature type="binding site" evidence="3">
    <location>
        <position position="27"/>
    </location>
    <ligand>
        <name>GTP</name>
        <dbReference type="ChEBI" id="CHEBI:37565"/>
    </ligand>
</feature>
<dbReference type="InterPro" id="IPR027417">
    <property type="entry name" value="P-loop_NTPase"/>
</dbReference>
<dbReference type="PANTHER" id="PTHR46090">
    <property type="entry name" value="ADP-RIBOSYLATION FACTOR-LIKE PROTEIN 13B"/>
    <property type="match status" value="1"/>
</dbReference>
<accession>A0AAD9KGW3</accession>
<keyword evidence="1 3" id="KW-0547">Nucleotide-binding</keyword>
<feature type="binding site" evidence="4">
    <location>
        <position position="5"/>
    </location>
    <ligand>
        <name>Mg(2+)</name>
        <dbReference type="ChEBI" id="CHEBI:18420"/>
    </ligand>
</feature>
<dbReference type="EMBL" id="JAODUO010001100">
    <property type="protein sequence ID" value="KAK2171121.1"/>
    <property type="molecule type" value="Genomic_DNA"/>
</dbReference>
<comment type="caution">
    <text evidence="6">The sequence shown here is derived from an EMBL/GenBank/DDBJ whole genome shotgun (WGS) entry which is preliminary data.</text>
</comment>
<dbReference type="InterPro" id="IPR051995">
    <property type="entry name" value="Ciliary_GTPase"/>
</dbReference>
<keyword evidence="2 3" id="KW-0342">GTP-binding</keyword>
<reference evidence="6" key="1">
    <citation type="journal article" date="2023" name="Mol. Biol. Evol.">
        <title>Third-Generation Sequencing Reveals the Adaptive Role of the Epigenome in Three Deep-Sea Polychaetes.</title>
        <authorList>
            <person name="Perez M."/>
            <person name="Aroh O."/>
            <person name="Sun Y."/>
            <person name="Lan Y."/>
            <person name="Juniper S.K."/>
            <person name="Young C.R."/>
            <person name="Angers B."/>
            <person name="Qian P.Y."/>
        </authorList>
    </citation>
    <scope>NUCLEOTIDE SEQUENCE</scope>
    <source>
        <strain evidence="6">R07B-5</strain>
    </source>
</reference>
<feature type="compositionally biased region" description="Basic and acidic residues" evidence="5">
    <location>
        <begin position="378"/>
        <end position="390"/>
    </location>
</feature>
<dbReference type="PROSITE" id="PS51417">
    <property type="entry name" value="ARF"/>
    <property type="match status" value="1"/>
</dbReference>
<evidence type="ECO:0000256" key="1">
    <source>
        <dbReference type="ARBA" id="ARBA00022741"/>
    </source>
</evidence>
<evidence type="ECO:0000313" key="6">
    <source>
        <dbReference type="EMBL" id="KAK2171121.1"/>
    </source>
</evidence>
<evidence type="ECO:0000256" key="5">
    <source>
        <dbReference type="SAM" id="MobiDB-lite"/>
    </source>
</evidence>
<evidence type="ECO:0000256" key="4">
    <source>
        <dbReference type="PIRSR" id="PIRSR606689-2"/>
    </source>
</evidence>
<dbReference type="Gene3D" id="3.40.50.300">
    <property type="entry name" value="P-loop containing nucleotide triphosphate hydrolases"/>
    <property type="match status" value="1"/>
</dbReference>
<dbReference type="PRINTS" id="PR00328">
    <property type="entry name" value="SAR1GTPBP"/>
</dbReference>
<organism evidence="6 7">
    <name type="scientific">Ridgeia piscesae</name>
    <name type="common">Tubeworm</name>
    <dbReference type="NCBI Taxonomy" id="27915"/>
    <lineage>
        <taxon>Eukaryota</taxon>
        <taxon>Metazoa</taxon>
        <taxon>Spiralia</taxon>
        <taxon>Lophotrochozoa</taxon>
        <taxon>Annelida</taxon>
        <taxon>Polychaeta</taxon>
        <taxon>Sedentaria</taxon>
        <taxon>Canalipalpata</taxon>
        <taxon>Sabellida</taxon>
        <taxon>Siboglinidae</taxon>
        <taxon>Ridgeia</taxon>
    </lineage>
</organism>
<dbReference type="GO" id="GO:0005525">
    <property type="term" value="F:GTP binding"/>
    <property type="evidence" value="ECO:0007669"/>
    <property type="project" value="UniProtKB-KW"/>
</dbReference>
<evidence type="ECO:0000256" key="2">
    <source>
        <dbReference type="ARBA" id="ARBA00023134"/>
    </source>
</evidence>
<dbReference type="GO" id="GO:0046872">
    <property type="term" value="F:metal ion binding"/>
    <property type="evidence" value="ECO:0007669"/>
    <property type="project" value="UniProtKB-KW"/>
</dbReference>
<dbReference type="AlphaFoldDB" id="A0AAD9KGW3"/>
<sequence length="441" mass="49958">MVAPTVGFDSVNFRFLQYDITMFDLGGGVRIRDIWKNYLAEIYGVVFVVDSSEPNRMEECRQTLTDLLQQPKVAGKPILLLANKQDKAGALDEIDICEYLNLEDVVNKTRCPCKLKTCAALPGEGKKMDPAISAGLKWLLTMICKDYEELHRRVTEDMEEQRKREAEEKKARRERVRKIKEEREKEEAAQRGINGGGDQVDGADEDDDDDMVVGDNPFKRLDLNELKEKEKKEKREKQRRKEQKAQKENDQVVVARGNLFDSPHHTGATASDEGLQRGETNGHATCPDSRSSPLQSRLHLESANDRVRGEGDKSALPPVPKARSEEVYGSRSNLQNGTDGLKFGTTHVVASVSRLEPLESVSKKYIEKKKKKRNQTVPKDEHNGTTEAKPRKERHERKMSSETTRDTEEFSKKWALVDELPSIDGGSYNRPNCEDDDSVIT</sequence>
<protein>
    <recommendedName>
        <fullName evidence="8">ADP-ribosylation factor-like protein 13B</fullName>
    </recommendedName>
</protein>
<dbReference type="GO" id="GO:1905515">
    <property type="term" value="P:non-motile cilium assembly"/>
    <property type="evidence" value="ECO:0007669"/>
    <property type="project" value="TreeGrafter"/>
</dbReference>
<dbReference type="Proteomes" id="UP001209878">
    <property type="component" value="Unassembled WGS sequence"/>
</dbReference>
<feature type="binding site" evidence="3">
    <location>
        <begin position="83"/>
        <end position="86"/>
    </location>
    <ligand>
        <name>GTP</name>
        <dbReference type="ChEBI" id="CHEBI:37565"/>
    </ligand>
</feature>
<keyword evidence="7" id="KW-1185">Reference proteome</keyword>
<feature type="region of interest" description="Disordered" evidence="5">
    <location>
        <begin position="366"/>
        <end position="441"/>
    </location>
</feature>
<feature type="compositionally biased region" description="Basic and acidic residues" evidence="5">
    <location>
        <begin position="156"/>
        <end position="171"/>
    </location>
</feature>
<feature type="compositionally biased region" description="Basic and acidic residues" evidence="5">
    <location>
        <begin position="217"/>
        <end position="236"/>
    </location>
</feature>
<feature type="compositionally biased region" description="Basic and acidic residues" evidence="5">
    <location>
        <begin position="396"/>
        <end position="416"/>
    </location>
</feature>
<feature type="compositionally biased region" description="Basic and acidic residues" evidence="5">
    <location>
        <begin position="179"/>
        <end position="189"/>
    </location>
</feature>
<evidence type="ECO:0000256" key="3">
    <source>
        <dbReference type="PIRSR" id="PIRSR606689-1"/>
    </source>
</evidence>
<gene>
    <name evidence="6" type="ORF">NP493_1100g00023</name>
</gene>
<evidence type="ECO:0008006" key="8">
    <source>
        <dbReference type="Google" id="ProtNLM"/>
    </source>
</evidence>
<dbReference type="SMART" id="SM00177">
    <property type="entry name" value="ARF"/>
    <property type="match status" value="1"/>
</dbReference>
<dbReference type="SUPFAM" id="SSF52540">
    <property type="entry name" value="P-loop containing nucleoside triphosphate hydrolases"/>
    <property type="match status" value="1"/>
</dbReference>
<feature type="compositionally biased region" description="Basic and acidic residues" evidence="5">
    <location>
        <begin position="298"/>
        <end position="313"/>
    </location>
</feature>
<feature type="compositionally biased region" description="Polar residues" evidence="5">
    <location>
        <begin position="278"/>
        <end position="295"/>
    </location>
</feature>
<evidence type="ECO:0000313" key="7">
    <source>
        <dbReference type="Proteomes" id="UP001209878"/>
    </source>
</evidence>
<dbReference type="GO" id="GO:0003924">
    <property type="term" value="F:GTPase activity"/>
    <property type="evidence" value="ECO:0007669"/>
    <property type="project" value="InterPro"/>
</dbReference>
<dbReference type="GO" id="GO:0060170">
    <property type="term" value="C:ciliary membrane"/>
    <property type="evidence" value="ECO:0007669"/>
    <property type="project" value="TreeGrafter"/>
</dbReference>
<feature type="compositionally biased region" description="Acidic residues" evidence="5">
    <location>
        <begin position="201"/>
        <end position="212"/>
    </location>
</feature>
<dbReference type="GO" id="GO:0097500">
    <property type="term" value="P:receptor localization to non-motile cilium"/>
    <property type="evidence" value="ECO:0007669"/>
    <property type="project" value="TreeGrafter"/>
</dbReference>
<feature type="region of interest" description="Disordered" evidence="5">
    <location>
        <begin position="156"/>
        <end position="342"/>
    </location>
</feature>
<dbReference type="PANTHER" id="PTHR46090:SF2">
    <property type="entry name" value="ADP-RIBOSYLATION FACTOR-LIKE PROTEIN 13B"/>
    <property type="match status" value="1"/>
</dbReference>
<name>A0AAD9KGW3_RIDPI</name>
<dbReference type="Pfam" id="PF00025">
    <property type="entry name" value="Arf"/>
    <property type="match status" value="1"/>
</dbReference>
<keyword evidence="4" id="KW-0479">Metal-binding</keyword>